<proteinExistence type="predicted"/>
<evidence type="ECO:0000313" key="2">
    <source>
        <dbReference type="EMBL" id="MDC0716499.1"/>
    </source>
</evidence>
<organism evidence="2 3">
    <name type="scientific">Nannocystis bainbridge</name>
    <dbReference type="NCBI Taxonomy" id="2995303"/>
    <lineage>
        <taxon>Bacteria</taxon>
        <taxon>Pseudomonadati</taxon>
        <taxon>Myxococcota</taxon>
        <taxon>Polyangia</taxon>
        <taxon>Nannocystales</taxon>
        <taxon>Nannocystaceae</taxon>
        <taxon>Nannocystis</taxon>
    </lineage>
</organism>
<name>A0ABT5DTW9_9BACT</name>
<gene>
    <name evidence="2" type="ORF">POL25_06330</name>
</gene>
<evidence type="ECO:0000313" key="3">
    <source>
        <dbReference type="Proteomes" id="UP001221686"/>
    </source>
</evidence>
<protein>
    <submittedName>
        <fullName evidence="2">Uncharacterized protein</fullName>
    </submittedName>
</protein>
<keyword evidence="3" id="KW-1185">Reference proteome</keyword>
<feature type="region of interest" description="Disordered" evidence="1">
    <location>
        <begin position="160"/>
        <end position="180"/>
    </location>
</feature>
<accession>A0ABT5DTW9</accession>
<dbReference type="EMBL" id="JAQNDL010000001">
    <property type="protein sequence ID" value="MDC0716499.1"/>
    <property type="molecule type" value="Genomic_DNA"/>
</dbReference>
<reference evidence="2 3" key="1">
    <citation type="submission" date="2022-11" db="EMBL/GenBank/DDBJ databases">
        <title>Minimal conservation of predation-associated metabolite biosynthetic gene clusters underscores biosynthetic potential of Myxococcota including descriptions for ten novel species: Archangium lansinium sp. nov., Myxococcus landrumus sp. nov., Nannocystis bai.</title>
        <authorList>
            <person name="Ahearne A."/>
            <person name="Stevens C."/>
            <person name="Dowd S."/>
        </authorList>
    </citation>
    <scope>NUCLEOTIDE SEQUENCE [LARGE SCALE GENOMIC DNA]</scope>
    <source>
        <strain evidence="2 3">BB15-2</strain>
    </source>
</reference>
<dbReference type="RefSeq" id="WP_272084988.1">
    <property type="nucleotide sequence ID" value="NZ_JAQNDL010000001.1"/>
</dbReference>
<comment type="caution">
    <text evidence="2">The sequence shown here is derived from an EMBL/GenBank/DDBJ whole genome shotgun (WGS) entry which is preliminary data.</text>
</comment>
<dbReference type="Proteomes" id="UP001221686">
    <property type="component" value="Unassembled WGS sequence"/>
</dbReference>
<sequence length="201" mass="21813">MSKGKSIHGCVEGDLTADEDEYPHGLPTEIRPPKLFRDGGFEPRGGLVLAVKTPLGTYGMGGPGFLGIQVGGGRPHEPRWLVVTLWAAAGWATIDGDLVSEEFFECDRIALAAAGRRFRSITTALTGTTLIAADCSDDLLVLVFERDGARQRLEIWRDGRDVPPWRGSGQPRTLGPDESMRDAVVVSESGYLWTADDDDDE</sequence>
<evidence type="ECO:0000256" key="1">
    <source>
        <dbReference type="SAM" id="MobiDB-lite"/>
    </source>
</evidence>